<evidence type="ECO:0000256" key="2">
    <source>
        <dbReference type="SAM" id="MobiDB-lite"/>
    </source>
</evidence>
<dbReference type="Proteomes" id="UP001176059">
    <property type="component" value="Unassembled WGS sequence"/>
</dbReference>
<feature type="compositionally biased region" description="Basic and acidic residues" evidence="2">
    <location>
        <begin position="165"/>
        <end position="174"/>
    </location>
</feature>
<organism evidence="3 4">
    <name type="scientific">Lentinula guzmanii</name>
    <dbReference type="NCBI Taxonomy" id="2804957"/>
    <lineage>
        <taxon>Eukaryota</taxon>
        <taxon>Fungi</taxon>
        <taxon>Dikarya</taxon>
        <taxon>Basidiomycota</taxon>
        <taxon>Agaricomycotina</taxon>
        <taxon>Agaricomycetes</taxon>
        <taxon>Agaricomycetidae</taxon>
        <taxon>Agaricales</taxon>
        <taxon>Marasmiineae</taxon>
        <taxon>Omphalotaceae</taxon>
        <taxon>Lentinula</taxon>
    </lineage>
</organism>
<evidence type="ECO:0000256" key="1">
    <source>
        <dbReference type="SAM" id="Coils"/>
    </source>
</evidence>
<dbReference type="AlphaFoldDB" id="A0AA38N2E6"/>
<feature type="region of interest" description="Disordered" evidence="2">
    <location>
        <begin position="74"/>
        <end position="174"/>
    </location>
</feature>
<reference evidence="3" key="2">
    <citation type="journal article" date="2023" name="Proc. Natl. Acad. Sci. U.S.A.">
        <title>A global phylogenomic analysis of the shiitake genus Lentinula.</title>
        <authorList>
            <person name="Sierra-Patev S."/>
            <person name="Min B."/>
            <person name="Naranjo-Ortiz M."/>
            <person name="Looney B."/>
            <person name="Konkel Z."/>
            <person name="Slot J.C."/>
            <person name="Sakamoto Y."/>
            <person name="Steenwyk J.L."/>
            <person name="Rokas A."/>
            <person name="Carro J."/>
            <person name="Camarero S."/>
            <person name="Ferreira P."/>
            <person name="Molpeceres G."/>
            <person name="Ruiz-Duenas F.J."/>
            <person name="Serrano A."/>
            <person name="Henrissat B."/>
            <person name="Drula E."/>
            <person name="Hughes K.W."/>
            <person name="Mata J.L."/>
            <person name="Ishikawa N.K."/>
            <person name="Vargas-Isla R."/>
            <person name="Ushijima S."/>
            <person name="Smith C.A."/>
            <person name="Donoghue J."/>
            <person name="Ahrendt S."/>
            <person name="Andreopoulos W."/>
            <person name="He G."/>
            <person name="LaButti K."/>
            <person name="Lipzen A."/>
            <person name="Ng V."/>
            <person name="Riley R."/>
            <person name="Sandor L."/>
            <person name="Barry K."/>
            <person name="Martinez A.T."/>
            <person name="Xiao Y."/>
            <person name="Gibbons J.G."/>
            <person name="Terashima K."/>
            <person name="Grigoriev I.V."/>
            <person name="Hibbett D."/>
        </authorList>
    </citation>
    <scope>NUCLEOTIDE SEQUENCE</scope>
    <source>
        <strain evidence="3">ET3784</strain>
    </source>
</reference>
<sequence length="174" mass="20137">MQSGKEKNHGEEKGVKTSRTTRYKDRFTVLRDKYEHVIMEQQNHRRDLESANAKIKKMQEEIDLLLEALMPTTPPAPSTVYLDSRSSEQDISYNRSQRMQDDLEEERDRANYLVSRDHPMNHGNLRSTQSQANGRINGNLTNGTRHHSVEVQEPESALNPNYLPRESHGRIPIS</sequence>
<dbReference type="EMBL" id="JANVFO010000011">
    <property type="protein sequence ID" value="KAJ3735106.1"/>
    <property type="molecule type" value="Genomic_DNA"/>
</dbReference>
<keyword evidence="4" id="KW-1185">Reference proteome</keyword>
<feature type="compositionally biased region" description="Polar residues" evidence="2">
    <location>
        <begin position="124"/>
        <end position="143"/>
    </location>
</feature>
<reference evidence="3" key="1">
    <citation type="submission" date="2022-08" db="EMBL/GenBank/DDBJ databases">
        <authorList>
            <consortium name="DOE Joint Genome Institute"/>
            <person name="Min B."/>
            <person name="Sierra-Patev S."/>
            <person name="Naranjo-Ortiz M."/>
            <person name="Looney B."/>
            <person name="Konkel Z."/>
            <person name="Slot J.C."/>
            <person name="Sakamoto Y."/>
            <person name="Steenwyk J.L."/>
            <person name="Rokas A."/>
            <person name="Carro J."/>
            <person name="Camarero S."/>
            <person name="Ferreira P."/>
            <person name="Molpeceres G."/>
            <person name="Ruiz-duenas F.J."/>
            <person name="Serrano A."/>
            <person name="Henrissat B."/>
            <person name="Drula E."/>
            <person name="Hughes K.W."/>
            <person name="Mata J.L."/>
            <person name="Ishikawa N.K."/>
            <person name="Vargas-Isla R."/>
            <person name="Ushijima S."/>
            <person name="Smith C.A."/>
            <person name="Ahrendt S."/>
            <person name="Andreopoulos W."/>
            <person name="He G."/>
            <person name="LaButti K."/>
            <person name="Lipzen A."/>
            <person name="Ng V."/>
            <person name="Riley R."/>
            <person name="Sandor L."/>
            <person name="Barry K."/>
            <person name="Martinez A.T."/>
            <person name="Xiao Y."/>
            <person name="Gibbons J.G."/>
            <person name="Terashima K."/>
            <person name="Hibbett D.S."/>
            <person name="Grigoriev I.V."/>
        </authorList>
    </citation>
    <scope>NUCLEOTIDE SEQUENCE</scope>
    <source>
        <strain evidence="3">ET3784</strain>
    </source>
</reference>
<feature type="coiled-coil region" evidence="1">
    <location>
        <begin position="41"/>
        <end position="68"/>
    </location>
</feature>
<protein>
    <submittedName>
        <fullName evidence="3">Uncharacterized protein</fullName>
    </submittedName>
</protein>
<evidence type="ECO:0000313" key="4">
    <source>
        <dbReference type="Proteomes" id="UP001176059"/>
    </source>
</evidence>
<keyword evidence="1" id="KW-0175">Coiled coil</keyword>
<feature type="compositionally biased region" description="Basic and acidic residues" evidence="2">
    <location>
        <begin position="98"/>
        <end position="120"/>
    </location>
</feature>
<feature type="region of interest" description="Disordered" evidence="2">
    <location>
        <begin position="1"/>
        <end position="22"/>
    </location>
</feature>
<name>A0AA38N2E6_9AGAR</name>
<evidence type="ECO:0000313" key="3">
    <source>
        <dbReference type="EMBL" id="KAJ3735106.1"/>
    </source>
</evidence>
<proteinExistence type="predicted"/>
<gene>
    <name evidence="3" type="ORF">DFJ43DRAFT_75141</name>
</gene>
<comment type="caution">
    <text evidence="3">The sequence shown here is derived from an EMBL/GenBank/DDBJ whole genome shotgun (WGS) entry which is preliminary data.</text>
</comment>
<feature type="compositionally biased region" description="Basic and acidic residues" evidence="2">
    <location>
        <begin position="1"/>
        <end position="15"/>
    </location>
</feature>
<accession>A0AA38N2E6</accession>